<protein>
    <submittedName>
        <fullName evidence="1">Glycosyl transferase</fullName>
    </submittedName>
    <submittedName>
        <fullName evidence="2">Sugar transferase (PEP-CTERM/EpsH1 system associated)</fullName>
    </submittedName>
</protein>
<sequence>MGDLLFLAHRIPYPPDKGDKIRSWNILKYVAERAPVHLGAFVDDPEDMKHADFLASVCKSVKLIPMDPKDKLKRAFSGWRKGEALSISLFDDRAMKRWVWDRVKQHDIDRMFVFSSQMAPYALGHTSQGRRTVMDFVDIDSDKFAQYAKESRWPKSWLYAREAKLLQSFEKQVARHVDVSLFVSDAETAMFKRIAGSYAHTVDTLHNGVDLDYFSPSADFTPLGDEAGIGAGPKLVFTGAMDYRPNADAVCWFADAILPLIRKRYPQARFFIVGGKPTPEVQALGSREGIIVTGRVPDVRPYVAAADVVVAPIRIARGVQNKVLEAMAMARPVVATEAAWSGIDAEPERDLLVRDDAAAFAAGVCAVLEDPALGTRLAESGRRQVESRYAWSAQLAKLDGWLGLGAADPKVEAA</sequence>
<gene>
    <name evidence="2" type="ORF">DFR51_1667</name>
    <name evidence="1" type="ORF">SmB9_27700</name>
</gene>
<accession>A0AAD1G1P8</accession>
<dbReference type="PANTHER" id="PTHR12526">
    <property type="entry name" value="GLYCOSYLTRANSFERASE"/>
    <property type="match status" value="1"/>
</dbReference>
<name>A0AAD1G1P8_SPHMI</name>
<dbReference type="SUPFAM" id="SSF53756">
    <property type="entry name" value="UDP-Glycosyltransferase/glycogen phosphorylase"/>
    <property type="match status" value="1"/>
</dbReference>
<evidence type="ECO:0000313" key="2">
    <source>
        <dbReference type="EMBL" id="RKS92091.1"/>
    </source>
</evidence>
<evidence type="ECO:0000313" key="3">
    <source>
        <dbReference type="Proteomes" id="UP000275727"/>
    </source>
</evidence>
<dbReference type="CDD" id="cd03801">
    <property type="entry name" value="GT4_PimA-like"/>
    <property type="match status" value="1"/>
</dbReference>
<keyword evidence="4" id="KW-1185">Reference proteome</keyword>
<dbReference type="PANTHER" id="PTHR12526:SF600">
    <property type="entry name" value="GLYCOSYL TRANSFERASE GROUP 1"/>
    <property type="match status" value="1"/>
</dbReference>
<dbReference type="RefSeq" id="WP_121049091.1">
    <property type="nucleotide sequence ID" value="NZ_AP018711.1"/>
</dbReference>
<dbReference type="Proteomes" id="UP000276029">
    <property type="component" value="Unassembled WGS sequence"/>
</dbReference>
<dbReference type="Pfam" id="PF13692">
    <property type="entry name" value="Glyco_trans_1_4"/>
    <property type="match status" value="1"/>
</dbReference>
<dbReference type="EMBL" id="AP018711">
    <property type="protein sequence ID" value="BBE35112.1"/>
    <property type="molecule type" value="Genomic_DNA"/>
</dbReference>
<dbReference type="Gene3D" id="3.40.50.2000">
    <property type="entry name" value="Glycogen Phosphorylase B"/>
    <property type="match status" value="2"/>
</dbReference>
<dbReference type="GO" id="GO:0016757">
    <property type="term" value="F:glycosyltransferase activity"/>
    <property type="evidence" value="ECO:0007669"/>
    <property type="project" value="TreeGrafter"/>
</dbReference>
<dbReference type="InterPro" id="IPR017521">
    <property type="entry name" value="Sugar_tfrase_PEP-CTERM_Stp1"/>
</dbReference>
<dbReference type="NCBIfam" id="TIGR03087">
    <property type="entry name" value="stp1"/>
    <property type="match status" value="1"/>
</dbReference>
<evidence type="ECO:0000313" key="1">
    <source>
        <dbReference type="EMBL" id="BBE35112.1"/>
    </source>
</evidence>
<reference evidence="1 3" key="1">
    <citation type="submission" date="2018-06" db="EMBL/GenBank/DDBJ databases">
        <title>Complete Genome Sequence of the Microcystin-Degrading Bacterium Sphingosinicella microcystinivorans Strain B-9.</title>
        <authorList>
            <person name="Jin H."/>
            <person name="Nishizawa T."/>
            <person name="Guo Y."/>
            <person name="Nishizawa A."/>
            <person name="Park H."/>
            <person name="Kato H."/>
            <person name="Tsuji K."/>
            <person name="Harada K."/>
        </authorList>
    </citation>
    <scope>NUCLEOTIDE SEQUENCE [LARGE SCALE GENOMIC DNA]</scope>
    <source>
        <strain evidence="1 3">B9</strain>
    </source>
</reference>
<dbReference type="EMBL" id="RBWX01000007">
    <property type="protein sequence ID" value="RKS92091.1"/>
    <property type="molecule type" value="Genomic_DNA"/>
</dbReference>
<dbReference type="KEGG" id="smic:SmB9_27700"/>
<evidence type="ECO:0000313" key="4">
    <source>
        <dbReference type="Proteomes" id="UP000276029"/>
    </source>
</evidence>
<organism evidence="1 3">
    <name type="scientific">Sphingosinicella microcystinivorans</name>
    <dbReference type="NCBI Taxonomy" id="335406"/>
    <lineage>
        <taxon>Bacteria</taxon>
        <taxon>Pseudomonadati</taxon>
        <taxon>Pseudomonadota</taxon>
        <taxon>Alphaproteobacteria</taxon>
        <taxon>Sphingomonadales</taxon>
        <taxon>Sphingosinicellaceae</taxon>
        <taxon>Sphingosinicella</taxon>
    </lineage>
</organism>
<dbReference type="Proteomes" id="UP000275727">
    <property type="component" value="Chromosome"/>
</dbReference>
<proteinExistence type="predicted"/>
<dbReference type="AlphaFoldDB" id="A0AAD1G1P8"/>
<keyword evidence="1" id="KW-0808">Transferase</keyword>
<reference evidence="2 4" key="2">
    <citation type="submission" date="2018-10" db="EMBL/GenBank/DDBJ databases">
        <title>Genomic Encyclopedia of Type Strains, Phase IV (KMG-IV): sequencing the most valuable type-strain genomes for metagenomic binning, comparative biology and taxonomic classification.</title>
        <authorList>
            <person name="Goeker M."/>
        </authorList>
    </citation>
    <scope>NUCLEOTIDE SEQUENCE [LARGE SCALE GENOMIC DNA]</scope>
    <source>
        <strain evidence="2 4">DSM 19791</strain>
    </source>
</reference>